<reference evidence="2 3" key="1">
    <citation type="submission" date="2019-10" db="EMBL/GenBank/DDBJ databases">
        <authorList>
            <person name="Palmer J.M."/>
        </authorList>
    </citation>
    <scope>NUCLEOTIDE SEQUENCE [LARGE SCALE GENOMIC DNA]</scope>
    <source>
        <strain evidence="2 3">TWF694</strain>
    </source>
</reference>
<dbReference type="Proteomes" id="UP001365542">
    <property type="component" value="Unassembled WGS sequence"/>
</dbReference>
<protein>
    <submittedName>
        <fullName evidence="2">Uncharacterized protein</fullName>
    </submittedName>
</protein>
<accession>A0AAV9XRL5</accession>
<sequence>MKFLSICVLLTSAVVNATVLPRATNDKFQVTRFNMTGSFLLGEAETPVRTRSVEIYWAEGDSWHPVPIRAESRWDDQARGISFWRFSGSVPTATHFYAKASHHDGSQFYAPRDTESYHIKR</sequence>
<gene>
    <name evidence="2" type="ORF">TWF694_001448</name>
</gene>
<evidence type="ECO:0000256" key="1">
    <source>
        <dbReference type="SAM" id="SignalP"/>
    </source>
</evidence>
<name>A0AAV9XRL5_9PEZI</name>
<evidence type="ECO:0000313" key="3">
    <source>
        <dbReference type="Proteomes" id="UP001365542"/>
    </source>
</evidence>
<comment type="caution">
    <text evidence="2">The sequence shown here is derived from an EMBL/GenBank/DDBJ whole genome shotgun (WGS) entry which is preliminary data.</text>
</comment>
<organism evidence="2 3">
    <name type="scientific">Orbilia ellipsospora</name>
    <dbReference type="NCBI Taxonomy" id="2528407"/>
    <lineage>
        <taxon>Eukaryota</taxon>
        <taxon>Fungi</taxon>
        <taxon>Dikarya</taxon>
        <taxon>Ascomycota</taxon>
        <taxon>Pezizomycotina</taxon>
        <taxon>Orbiliomycetes</taxon>
        <taxon>Orbiliales</taxon>
        <taxon>Orbiliaceae</taxon>
        <taxon>Orbilia</taxon>
    </lineage>
</organism>
<keyword evidence="3" id="KW-1185">Reference proteome</keyword>
<evidence type="ECO:0000313" key="2">
    <source>
        <dbReference type="EMBL" id="KAK6544765.1"/>
    </source>
</evidence>
<dbReference type="AlphaFoldDB" id="A0AAV9XRL5"/>
<proteinExistence type="predicted"/>
<feature type="chain" id="PRO_5043788074" evidence="1">
    <location>
        <begin position="18"/>
        <end position="121"/>
    </location>
</feature>
<dbReference type="EMBL" id="JAVHJO010000001">
    <property type="protein sequence ID" value="KAK6544765.1"/>
    <property type="molecule type" value="Genomic_DNA"/>
</dbReference>
<keyword evidence="1" id="KW-0732">Signal</keyword>
<feature type="signal peptide" evidence="1">
    <location>
        <begin position="1"/>
        <end position="17"/>
    </location>
</feature>